<evidence type="ECO:0000313" key="2">
    <source>
        <dbReference type="EMBL" id="QDU61856.1"/>
    </source>
</evidence>
<sequence>MGSLKRREIGVCSWSLQVTNLPQLAGYCEQLGVDLVQIACGDPHHAAWEENETFVDAAKSAPFRLSSAMIGFPGEDYTTPATIQQTGGFGNPKTREERIETFRWAVERTVALGLDKVLCHGGFMPESDGPERDQMLAALRQAAGIAAEKGVTLMLETGQETASCLRRTLDELGEKNLKVNFDPANMLLYNMGNPIEALDLLGPDIAGVHLKDAHPPTTAGEWGAEVPLGTGSVDIPRFVAKLDEIGFEGPLLIEREAGDVPSRLKDIKAGIELLRGLMA</sequence>
<protein>
    <submittedName>
        <fullName evidence="2">Xylose isomerase-like TIM barrel</fullName>
    </submittedName>
</protein>
<dbReference type="Pfam" id="PF01261">
    <property type="entry name" value="AP_endonuc_2"/>
    <property type="match status" value="1"/>
</dbReference>
<dbReference type="InterPro" id="IPR050312">
    <property type="entry name" value="IolE/XylAMocC-like"/>
</dbReference>
<dbReference type="AlphaFoldDB" id="A0A518B4J9"/>
<dbReference type="EMBL" id="CP036279">
    <property type="protein sequence ID" value="QDU61856.1"/>
    <property type="molecule type" value="Genomic_DNA"/>
</dbReference>
<dbReference type="GO" id="GO:0016853">
    <property type="term" value="F:isomerase activity"/>
    <property type="evidence" value="ECO:0007669"/>
    <property type="project" value="UniProtKB-KW"/>
</dbReference>
<dbReference type="InterPro" id="IPR036237">
    <property type="entry name" value="Xyl_isomerase-like_sf"/>
</dbReference>
<evidence type="ECO:0000313" key="3">
    <source>
        <dbReference type="Proteomes" id="UP000317093"/>
    </source>
</evidence>
<dbReference type="Proteomes" id="UP000317093">
    <property type="component" value="Chromosome"/>
</dbReference>
<dbReference type="PANTHER" id="PTHR12110:SF41">
    <property type="entry name" value="INOSOSE DEHYDRATASE"/>
    <property type="match status" value="1"/>
</dbReference>
<dbReference type="KEGG" id="knv:Pan216_27210"/>
<evidence type="ECO:0000259" key="1">
    <source>
        <dbReference type="Pfam" id="PF01261"/>
    </source>
</evidence>
<name>A0A518B4J9_9BACT</name>
<reference evidence="2 3" key="1">
    <citation type="submission" date="2019-02" db="EMBL/GenBank/DDBJ databases">
        <title>Deep-cultivation of Planctomycetes and their phenomic and genomic characterization uncovers novel biology.</title>
        <authorList>
            <person name="Wiegand S."/>
            <person name="Jogler M."/>
            <person name="Boedeker C."/>
            <person name="Pinto D."/>
            <person name="Vollmers J."/>
            <person name="Rivas-Marin E."/>
            <person name="Kohn T."/>
            <person name="Peeters S.H."/>
            <person name="Heuer A."/>
            <person name="Rast P."/>
            <person name="Oberbeckmann S."/>
            <person name="Bunk B."/>
            <person name="Jeske O."/>
            <person name="Meyerdierks A."/>
            <person name="Storesund J.E."/>
            <person name="Kallscheuer N."/>
            <person name="Luecker S."/>
            <person name="Lage O.M."/>
            <person name="Pohl T."/>
            <person name="Merkel B.J."/>
            <person name="Hornburger P."/>
            <person name="Mueller R.-W."/>
            <person name="Bruemmer F."/>
            <person name="Labrenz M."/>
            <person name="Spormann A.M."/>
            <person name="Op den Camp H."/>
            <person name="Overmann J."/>
            <person name="Amann R."/>
            <person name="Jetten M.S.M."/>
            <person name="Mascher T."/>
            <person name="Medema M.H."/>
            <person name="Devos D.P."/>
            <person name="Kaster A.-K."/>
            <person name="Ovreas L."/>
            <person name="Rohde M."/>
            <person name="Galperin M.Y."/>
            <person name="Jogler C."/>
        </authorList>
    </citation>
    <scope>NUCLEOTIDE SEQUENCE [LARGE SCALE GENOMIC DNA]</scope>
    <source>
        <strain evidence="2 3">Pan216</strain>
    </source>
</reference>
<accession>A0A518B4J9</accession>
<dbReference type="InterPro" id="IPR013022">
    <property type="entry name" value="Xyl_isomerase-like_TIM-brl"/>
</dbReference>
<keyword evidence="3" id="KW-1185">Reference proteome</keyword>
<dbReference type="PANTHER" id="PTHR12110">
    <property type="entry name" value="HYDROXYPYRUVATE ISOMERASE"/>
    <property type="match status" value="1"/>
</dbReference>
<dbReference type="SUPFAM" id="SSF51658">
    <property type="entry name" value="Xylose isomerase-like"/>
    <property type="match status" value="1"/>
</dbReference>
<organism evidence="2 3">
    <name type="scientific">Kolteria novifilia</name>
    <dbReference type="NCBI Taxonomy" id="2527975"/>
    <lineage>
        <taxon>Bacteria</taxon>
        <taxon>Pseudomonadati</taxon>
        <taxon>Planctomycetota</taxon>
        <taxon>Planctomycetia</taxon>
        <taxon>Kolteriales</taxon>
        <taxon>Kolteriaceae</taxon>
        <taxon>Kolteria</taxon>
    </lineage>
</organism>
<feature type="domain" description="Xylose isomerase-like TIM barrel" evidence="1">
    <location>
        <begin position="28"/>
        <end position="275"/>
    </location>
</feature>
<dbReference type="Gene3D" id="3.20.20.150">
    <property type="entry name" value="Divalent-metal-dependent TIM barrel enzymes"/>
    <property type="match status" value="1"/>
</dbReference>
<proteinExistence type="predicted"/>
<gene>
    <name evidence="2" type="ORF">Pan216_27210</name>
</gene>
<dbReference type="RefSeq" id="WP_419193607.1">
    <property type="nucleotide sequence ID" value="NZ_CP036279.1"/>
</dbReference>
<keyword evidence="2" id="KW-0413">Isomerase</keyword>